<evidence type="ECO:0000313" key="1">
    <source>
        <dbReference type="EMBL" id="KAL1869201.1"/>
    </source>
</evidence>
<evidence type="ECO:0000313" key="2">
    <source>
        <dbReference type="Proteomes" id="UP001586593"/>
    </source>
</evidence>
<accession>A0ABR3X0I5</accession>
<sequence length="95" mass="10357">MATASVRDPSPNYDNTSAHGLQNREVVFGEWCIETTQNPLATILETTLRSISLFPHSQANTSTSQVSLDDRHDTLNFEHSSTISAAVGKTKAILL</sequence>
<proteinExistence type="predicted"/>
<dbReference type="Proteomes" id="UP001586593">
    <property type="component" value="Unassembled WGS sequence"/>
</dbReference>
<comment type="caution">
    <text evidence="1">The sequence shown here is derived from an EMBL/GenBank/DDBJ whole genome shotgun (WGS) entry which is preliminary data.</text>
</comment>
<name>A0ABR3X0I5_9PEZI</name>
<dbReference type="EMBL" id="JAZHXJ010000199">
    <property type="protein sequence ID" value="KAL1869201.1"/>
    <property type="molecule type" value="Genomic_DNA"/>
</dbReference>
<organism evidence="1 2">
    <name type="scientific">Phialemonium thermophilum</name>
    <dbReference type="NCBI Taxonomy" id="223376"/>
    <lineage>
        <taxon>Eukaryota</taxon>
        <taxon>Fungi</taxon>
        <taxon>Dikarya</taxon>
        <taxon>Ascomycota</taxon>
        <taxon>Pezizomycotina</taxon>
        <taxon>Sordariomycetes</taxon>
        <taxon>Sordariomycetidae</taxon>
        <taxon>Cephalothecales</taxon>
        <taxon>Cephalothecaceae</taxon>
        <taxon>Phialemonium</taxon>
    </lineage>
</organism>
<keyword evidence="2" id="KW-1185">Reference proteome</keyword>
<protein>
    <submittedName>
        <fullName evidence="1">Uncharacterized protein</fullName>
    </submittedName>
</protein>
<gene>
    <name evidence="1" type="ORF">VTK73DRAFT_3202</name>
</gene>
<reference evidence="1 2" key="1">
    <citation type="journal article" date="2024" name="Commun. Biol.">
        <title>Comparative genomic analysis of thermophilic fungi reveals convergent evolutionary adaptations and gene losses.</title>
        <authorList>
            <person name="Steindorff A.S."/>
            <person name="Aguilar-Pontes M.V."/>
            <person name="Robinson A.J."/>
            <person name="Andreopoulos B."/>
            <person name="LaButti K."/>
            <person name="Kuo A."/>
            <person name="Mondo S."/>
            <person name="Riley R."/>
            <person name="Otillar R."/>
            <person name="Haridas S."/>
            <person name="Lipzen A."/>
            <person name="Grimwood J."/>
            <person name="Schmutz J."/>
            <person name="Clum A."/>
            <person name="Reid I.D."/>
            <person name="Moisan M.C."/>
            <person name="Butler G."/>
            <person name="Nguyen T.T.M."/>
            <person name="Dewar K."/>
            <person name="Conant G."/>
            <person name="Drula E."/>
            <person name="Henrissat B."/>
            <person name="Hansel C."/>
            <person name="Singer S."/>
            <person name="Hutchinson M.I."/>
            <person name="de Vries R.P."/>
            <person name="Natvig D.O."/>
            <person name="Powell A.J."/>
            <person name="Tsang A."/>
            <person name="Grigoriev I.V."/>
        </authorList>
    </citation>
    <scope>NUCLEOTIDE SEQUENCE [LARGE SCALE GENOMIC DNA]</scope>
    <source>
        <strain evidence="1 2">ATCC 24622</strain>
    </source>
</reference>